<evidence type="ECO:0000313" key="7">
    <source>
        <dbReference type="Proteomes" id="UP000480854"/>
    </source>
</evidence>
<comment type="caution">
    <text evidence="6">The sequence shown here is derived from an EMBL/GenBank/DDBJ whole genome shotgun (WGS) entry which is preliminary data.</text>
</comment>
<dbReference type="GO" id="GO:1900378">
    <property type="term" value="P:positive regulation of secondary metabolite biosynthetic process"/>
    <property type="evidence" value="ECO:0007669"/>
    <property type="project" value="TreeGrafter"/>
</dbReference>
<evidence type="ECO:0000256" key="4">
    <source>
        <dbReference type="PROSITE-ProRule" id="PRU00510"/>
    </source>
</evidence>
<keyword evidence="2" id="KW-0863">Zinc-finger</keyword>
<proteinExistence type="predicted"/>
<dbReference type="NCBIfam" id="TIGR02419">
    <property type="entry name" value="C4_traR_proteo"/>
    <property type="match status" value="1"/>
</dbReference>
<gene>
    <name evidence="6" type="ORF">DS843_21140</name>
</gene>
<dbReference type="RefSeq" id="WP_149470821.1">
    <property type="nucleotide sequence ID" value="NZ_QOKW01000019.1"/>
</dbReference>
<dbReference type="Gene3D" id="1.20.120.910">
    <property type="entry name" value="DksA, coiled-coil domain"/>
    <property type="match status" value="1"/>
</dbReference>
<accession>A0A9W7NG88</accession>
<dbReference type="OrthoDB" id="962301at2"/>
<dbReference type="PANTHER" id="PTHR38777">
    <property type="entry name" value="FELS-2 PROPHAGE PROTEIN"/>
    <property type="match status" value="1"/>
</dbReference>
<keyword evidence="3" id="KW-0862">Zinc</keyword>
<dbReference type="Pfam" id="PF01258">
    <property type="entry name" value="zf-dskA_traR"/>
    <property type="match status" value="1"/>
</dbReference>
<evidence type="ECO:0000256" key="3">
    <source>
        <dbReference type="ARBA" id="ARBA00022833"/>
    </source>
</evidence>
<dbReference type="InterPro" id="IPR000962">
    <property type="entry name" value="Znf_DskA_TraR"/>
</dbReference>
<keyword evidence="7" id="KW-1185">Reference proteome</keyword>
<dbReference type="AlphaFoldDB" id="A0A9W7NG88"/>
<evidence type="ECO:0000313" key="6">
    <source>
        <dbReference type="EMBL" id="KAA0678090.1"/>
    </source>
</evidence>
<dbReference type="PANTHER" id="PTHR38777:SF1">
    <property type="entry name" value="DNAK SUPPRESSOR PROTEIN"/>
    <property type="match status" value="1"/>
</dbReference>
<organism evidence="6 7">
    <name type="scientific">Roseomonas genomospecies 6</name>
    <dbReference type="NCBI Taxonomy" id="214106"/>
    <lineage>
        <taxon>Bacteria</taxon>
        <taxon>Pseudomonadati</taxon>
        <taxon>Pseudomonadota</taxon>
        <taxon>Alphaproteobacteria</taxon>
        <taxon>Acetobacterales</taxon>
        <taxon>Roseomonadaceae</taxon>
        <taxon>Roseomonas</taxon>
    </lineage>
</organism>
<dbReference type="InterPro" id="IPR012783">
    <property type="entry name" value="Znf_C4_TraR"/>
</dbReference>
<feature type="zinc finger region" description="dksA C4-type" evidence="4">
    <location>
        <begin position="34"/>
        <end position="58"/>
    </location>
</feature>
<evidence type="ECO:0000256" key="1">
    <source>
        <dbReference type="ARBA" id="ARBA00022723"/>
    </source>
</evidence>
<dbReference type="Proteomes" id="UP000480854">
    <property type="component" value="Unassembled WGS sequence"/>
</dbReference>
<reference evidence="6 7" key="1">
    <citation type="submission" date="2018-07" db="EMBL/GenBank/DDBJ databases">
        <title>Genome sequence of Azospirillum sp. ATCC 49961.</title>
        <authorList>
            <person name="Sant'Anna F.H."/>
            <person name="Baldani J.I."/>
            <person name="Zilli J.E."/>
            <person name="Reis V.M."/>
            <person name="Hartmann A."/>
            <person name="Cruz L."/>
            <person name="de Souza E.M."/>
            <person name="de Oliveira Pedrosa F."/>
            <person name="Passaglia L.M.P."/>
        </authorList>
    </citation>
    <scope>NUCLEOTIDE SEQUENCE [LARGE SCALE GENOMIC DNA]</scope>
    <source>
        <strain evidence="6 7">ATCC 49961</strain>
    </source>
</reference>
<evidence type="ECO:0000259" key="5">
    <source>
        <dbReference type="Pfam" id="PF01258"/>
    </source>
</evidence>
<evidence type="ECO:0000256" key="2">
    <source>
        <dbReference type="ARBA" id="ARBA00022771"/>
    </source>
</evidence>
<dbReference type="GO" id="GO:0008270">
    <property type="term" value="F:zinc ion binding"/>
    <property type="evidence" value="ECO:0007669"/>
    <property type="project" value="UniProtKB-KW"/>
</dbReference>
<dbReference type="EMBL" id="QOKW01000019">
    <property type="protein sequence ID" value="KAA0678090.1"/>
    <property type="molecule type" value="Genomic_DNA"/>
</dbReference>
<name>A0A9W7NG88_9PROT</name>
<keyword evidence="1" id="KW-0479">Metal-binding</keyword>
<dbReference type="SUPFAM" id="SSF57716">
    <property type="entry name" value="Glucocorticoid receptor-like (DNA-binding domain)"/>
    <property type="match status" value="1"/>
</dbReference>
<dbReference type="PROSITE" id="PS51128">
    <property type="entry name" value="ZF_DKSA_2"/>
    <property type="match status" value="1"/>
</dbReference>
<sequence>MDFGEEAEERTQRHTAAAIAAARSRLDGDGADDCTDCSAVIPAARRAAMPNATRCVDCQELLERRGL</sequence>
<feature type="domain" description="Zinc finger DksA/TraR C4-type" evidence="5">
    <location>
        <begin position="34"/>
        <end position="64"/>
    </location>
</feature>
<protein>
    <submittedName>
        <fullName evidence="6">TraR/DksA family transcriptional regulator</fullName>
    </submittedName>
</protein>